<sequence>MSHWQRDIGVNYMEIFINIEAQRRENPPKLFLTKCGVKNDVSGSVSTSPDRILRKSGQQKCKTVSTGPYEIEGYGRNTLRLEEEPKLGLVHVLEHRLKLLCLSLSSMWGSTISTISVASESNLMLSIRSTCPHPTEKPCFSMDVPVASRSRLGAGAVRACDEEPVAEVRHDPPPTMPVLMSTCEDCIVMLAVVVSVSPVGSQSLTVEKCKRWERAREKTRINHTLKRRSSDQIERIKPCVKGIQWLEVVA</sequence>
<proteinExistence type="predicted"/>
<organism evidence="1 2">
    <name type="scientific">Mycena maculata</name>
    <dbReference type="NCBI Taxonomy" id="230809"/>
    <lineage>
        <taxon>Eukaryota</taxon>
        <taxon>Fungi</taxon>
        <taxon>Dikarya</taxon>
        <taxon>Basidiomycota</taxon>
        <taxon>Agaricomycotina</taxon>
        <taxon>Agaricomycetes</taxon>
        <taxon>Agaricomycetidae</taxon>
        <taxon>Agaricales</taxon>
        <taxon>Marasmiineae</taxon>
        <taxon>Mycenaceae</taxon>
        <taxon>Mycena</taxon>
    </lineage>
</organism>
<accession>A0AAD7NCA7</accession>
<name>A0AAD7NCA7_9AGAR</name>
<keyword evidence="2" id="KW-1185">Reference proteome</keyword>
<comment type="caution">
    <text evidence="1">The sequence shown here is derived from an EMBL/GenBank/DDBJ whole genome shotgun (WGS) entry which is preliminary data.</text>
</comment>
<protein>
    <submittedName>
        <fullName evidence="1">Uncharacterized protein</fullName>
    </submittedName>
</protein>
<reference evidence="1" key="1">
    <citation type="submission" date="2023-03" db="EMBL/GenBank/DDBJ databases">
        <title>Massive genome expansion in bonnet fungi (Mycena s.s.) driven by repeated elements and novel gene families across ecological guilds.</title>
        <authorList>
            <consortium name="Lawrence Berkeley National Laboratory"/>
            <person name="Harder C.B."/>
            <person name="Miyauchi S."/>
            <person name="Viragh M."/>
            <person name="Kuo A."/>
            <person name="Thoen E."/>
            <person name="Andreopoulos B."/>
            <person name="Lu D."/>
            <person name="Skrede I."/>
            <person name="Drula E."/>
            <person name="Henrissat B."/>
            <person name="Morin E."/>
            <person name="Kohler A."/>
            <person name="Barry K."/>
            <person name="LaButti K."/>
            <person name="Morin E."/>
            <person name="Salamov A."/>
            <person name="Lipzen A."/>
            <person name="Mereny Z."/>
            <person name="Hegedus B."/>
            <person name="Baldrian P."/>
            <person name="Stursova M."/>
            <person name="Weitz H."/>
            <person name="Taylor A."/>
            <person name="Grigoriev I.V."/>
            <person name="Nagy L.G."/>
            <person name="Martin F."/>
            <person name="Kauserud H."/>
        </authorList>
    </citation>
    <scope>NUCLEOTIDE SEQUENCE</scope>
    <source>
        <strain evidence="1">CBHHK188m</strain>
    </source>
</reference>
<dbReference type="AlphaFoldDB" id="A0AAD7NCA7"/>
<gene>
    <name evidence="1" type="ORF">DFH07DRAFT_773703</name>
</gene>
<dbReference type="EMBL" id="JARJLG010000066">
    <property type="protein sequence ID" value="KAJ7754708.1"/>
    <property type="molecule type" value="Genomic_DNA"/>
</dbReference>
<evidence type="ECO:0000313" key="2">
    <source>
        <dbReference type="Proteomes" id="UP001215280"/>
    </source>
</evidence>
<evidence type="ECO:0000313" key="1">
    <source>
        <dbReference type="EMBL" id="KAJ7754708.1"/>
    </source>
</evidence>
<dbReference type="Proteomes" id="UP001215280">
    <property type="component" value="Unassembled WGS sequence"/>
</dbReference>